<dbReference type="RefSeq" id="WP_054785402.1">
    <property type="nucleotide sequence ID" value="NZ_FPBD01000013.1"/>
</dbReference>
<sequence>MSYETEHIAASLKKARASKGISQRELAKRSGVPQSHISKIESNAVDLRISSLASLAHALDLELELVPRKAAPAVRSIARNAITQNNRGNADALNELNRTLRALNTLPKALQENTATQTLHKQLSEISNLRNTIHQTGALHQLRTTLEAIEGNDGLKEIRKAARDAKRLRNELVHNVAPTETQESKPAYSLDDEEDDDA</sequence>
<feature type="region of interest" description="Disordered" evidence="1">
    <location>
        <begin position="171"/>
        <end position="198"/>
    </location>
</feature>
<evidence type="ECO:0000313" key="3">
    <source>
        <dbReference type="EMBL" id="SFU16771.1"/>
    </source>
</evidence>
<proteinExistence type="predicted"/>
<name>A0A1I7DYN0_9HYPH</name>
<evidence type="ECO:0000256" key="1">
    <source>
        <dbReference type="SAM" id="MobiDB-lite"/>
    </source>
</evidence>
<organism evidence="3 4">
    <name type="scientific">Pseudovibrio denitrificans</name>
    <dbReference type="NCBI Taxonomy" id="258256"/>
    <lineage>
        <taxon>Bacteria</taxon>
        <taxon>Pseudomonadati</taxon>
        <taxon>Pseudomonadota</taxon>
        <taxon>Alphaproteobacteria</taxon>
        <taxon>Hyphomicrobiales</taxon>
        <taxon>Stappiaceae</taxon>
        <taxon>Pseudovibrio</taxon>
    </lineage>
</organism>
<dbReference type="SUPFAM" id="SSF47413">
    <property type="entry name" value="lambda repressor-like DNA-binding domains"/>
    <property type="match status" value="1"/>
</dbReference>
<gene>
    <name evidence="3" type="ORF">SAMN05444141_11324</name>
</gene>
<dbReference type="GO" id="GO:0003677">
    <property type="term" value="F:DNA binding"/>
    <property type="evidence" value="ECO:0007669"/>
    <property type="project" value="InterPro"/>
</dbReference>
<feature type="domain" description="HTH cro/C1-type" evidence="2">
    <location>
        <begin position="12"/>
        <end position="66"/>
    </location>
</feature>
<keyword evidence="4" id="KW-1185">Reference proteome</keyword>
<dbReference type="Proteomes" id="UP000183371">
    <property type="component" value="Unassembled WGS sequence"/>
</dbReference>
<evidence type="ECO:0000259" key="2">
    <source>
        <dbReference type="PROSITE" id="PS50943"/>
    </source>
</evidence>
<protein>
    <submittedName>
        <fullName evidence="3">Helix-turn-helix</fullName>
    </submittedName>
</protein>
<dbReference type="Pfam" id="PF01381">
    <property type="entry name" value="HTH_3"/>
    <property type="match status" value="1"/>
</dbReference>
<dbReference type="InterPro" id="IPR001387">
    <property type="entry name" value="Cro/C1-type_HTH"/>
</dbReference>
<dbReference type="AlphaFoldDB" id="A0A1I7DYN0"/>
<accession>A0A1I7DYN0</accession>
<dbReference type="Gene3D" id="1.10.260.40">
    <property type="entry name" value="lambda repressor-like DNA-binding domains"/>
    <property type="match status" value="1"/>
</dbReference>
<dbReference type="SMART" id="SM00530">
    <property type="entry name" value="HTH_XRE"/>
    <property type="match status" value="1"/>
</dbReference>
<dbReference type="CDD" id="cd00093">
    <property type="entry name" value="HTH_XRE"/>
    <property type="match status" value="1"/>
</dbReference>
<dbReference type="EMBL" id="FPBD01000013">
    <property type="protein sequence ID" value="SFU16771.1"/>
    <property type="molecule type" value="Genomic_DNA"/>
</dbReference>
<evidence type="ECO:0000313" key="4">
    <source>
        <dbReference type="Proteomes" id="UP000183371"/>
    </source>
</evidence>
<dbReference type="PROSITE" id="PS50943">
    <property type="entry name" value="HTH_CROC1"/>
    <property type="match status" value="1"/>
</dbReference>
<reference evidence="4" key="1">
    <citation type="submission" date="2016-10" db="EMBL/GenBank/DDBJ databases">
        <authorList>
            <person name="Varghese N."/>
            <person name="Submissions S."/>
        </authorList>
    </citation>
    <scope>NUCLEOTIDE SEQUENCE [LARGE SCALE GENOMIC DNA]</scope>
    <source>
        <strain evidence="4">DSM 17465</strain>
    </source>
</reference>
<dbReference type="InterPro" id="IPR010982">
    <property type="entry name" value="Lambda_DNA-bd_dom_sf"/>
</dbReference>